<evidence type="ECO:0000313" key="2">
    <source>
        <dbReference type="Proteomes" id="UP000714275"/>
    </source>
</evidence>
<evidence type="ECO:0000313" key="1">
    <source>
        <dbReference type="EMBL" id="KAG1762993.1"/>
    </source>
</evidence>
<proteinExistence type="predicted"/>
<organism evidence="1 2">
    <name type="scientific">Suillus placidus</name>
    <dbReference type="NCBI Taxonomy" id="48579"/>
    <lineage>
        <taxon>Eukaryota</taxon>
        <taxon>Fungi</taxon>
        <taxon>Dikarya</taxon>
        <taxon>Basidiomycota</taxon>
        <taxon>Agaricomycotina</taxon>
        <taxon>Agaricomycetes</taxon>
        <taxon>Agaricomycetidae</taxon>
        <taxon>Boletales</taxon>
        <taxon>Suillineae</taxon>
        <taxon>Suillaceae</taxon>
        <taxon>Suillus</taxon>
    </lineage>
</organism>
<dbReference type="OrthoDB" id="10524112at2759"/>
<dbReference type="EMBL" id="JABBWD010000185">
    <property type="protein sequence ID" value="KAG1762993.1"/>
    <property type="molecule type" value="Genomic_DNA"/>
</dbReference>
<sequence length="135" mass="15483">MSEYGKSNPTGRRRRCTCCIKYDDNQLLKRPLRRRDSGSTRNEDAELIDCQKVSAIDFLEYLFGKTFWSRLVEGKTAFQHASINFSHWVPMSEFISIKLTPIRRVLDALPKSGLCDTGIAQARYNVVVCSRSSTR</sequence>
<comment type="caution">
    <text evidence="1">The sequence shown here is derived from an EMBL/GenBank/DDBJ whole genome shotgun (WGS) entry which is preliminary data.</text>
</comment>
<dbReference type="Proteomes" id="UP000714275">
    <property type="component" value="Unassembled WGS sequence"/>
</dbReference>
<name>A0A9P6ZFD4_9AGAM</name>
<keyword evidence="2" id="KW-1185">Reference proteome</keyword>
<dbReference type="AlphaFoldDB" id="A0A9P6ZFD4"/>
<protein>
    <submittedName>
        <fullName evidence="1">Uncharacterized protein</fullName>
    </submittedName>
</protein>
<reference evidence="1" key="1">
    <citation type="journal article" date="2020" name="New Phytol.">
        <title>Comparative genomics reveals dynamic genome evolution in host specialist ectomycorrhizal fungi.</title>
        <authorList>
            <person name="Lofgren L.A."/>
            <person name="Nguyen N.H."/>
            <person name="Vilgalys R."/>
            <person name="Ruytinx J."/>
            <person name="Liao H.L."/>
            <person name="Branco S."/>
            <person name="Kuo A."/>
            <person name="LaButti K."/>
            <person name="Lipzen A."/>
            <person name="Andreopoulos W."/>
            <person name="Pangilinan J."/>
            <person name="Riley R."/>
            <person name="Hundley H."/>
            <person name="Na H."/>
            <person name="Barry K."/>
            <person name="Grigoriev I.V."/>
            <person name="Stajich J.E."/>
            <person name="Kennedy P.G."/>
        </authorList>
    </citation>
    <scope>NUCLEOTIDE SEQUENCE</scope>
    <source>
        <strain evidence="1">DOB743</strain>
    </source>
</reference>
<gene>
    <name evidence="1" type="ORF">EV702DRAFT_1052007</name>
</gene>
<accession>A0A9P6ZFD4</accession>